<dbReference type="InterPro" id="IPR042095">
    <property type="entry name" value="SUMF_sf"/>
</dbReference>
<feature type="domain" description="C2H2-type" evidence="11">
    <location>
        <begin position="349"/>
        <end position="369"/>
    </location>
</feature>
<dbReference type="SUPFAM" id="SSF56436">
    <property type="entry name" value="C-type lectin-like"/>
    <property type="match status" value="1"/>
</dbReference>
<keyword evidence="6" id="KW-0862">Zinc</keyword>
<keyword evidence="4" id="KW-0677">Repeat</keyword>
<evidence type="ECO:0000256" key="9">
    <source>
        <dbReference type="ARBA" id="ARBA00023163"/>
    </source>
</evidence>
<dbReference type="AlphaFoldDB" id="A0A9P0MQF1"/>
<sequence>MEVSSLCEPILTHRDPIKIEEKSPRHETEDIINSFSQLESSLGIEEFNDNGLRKSLMPESDPLSTETYAAVAHMDNVHKMESMETTTYSFEMQTVKRVFICEFCERVFVEDSILNKHREKHSSEKPYECKLCLNTFVTEEELDNHKHSHRNDNKAFEYSVDFTLPKTYLCEYCERCFLNQIKYSEHLSIHFGPEPYKCKHCPVIKFPSLHEAIEHRERHEEILPETEEFDFFRPYDCHYCSKTFAIEDALIKHIRMHTGEKPFICDQCGKGFSQSSGLYTHQKVHSTERPYSCSVCPRTFKIKGDRDVHVRKHSGDRPYKCEYCGKAFMTQHVYSQHKKIHTGERPYKCDVCGIAFRRSHVLTVHKRIHTGEKPNICQICGKCYRQKGDMLKHCRVQHGIFNTKKMVNSGRTRHPVIHVSWNDATAYCNWAGKRLPTEAEWEVACRGGLKGRLYPWGNALTPNNKTRMNIWQGEFPLNNTKEDGYLSTSPVDEYSPNNYGLYNMVGNVWEWVADWWDVKHIPGSLTGPEKGTDKVKKGGSYMCHKTYCYRHRCAARGQNTPDSSAGNLGFRCARNAD</sequence>
<evidence type="ECO:0000259" key="11">
    <source>
        <dbReference type="PROSITE" id="PS00028"/>
    </source>
</evidence>
<dbReference type="FunFam" id="3.30.160.60:FF:000454">
    <property type="entry name" value="Zinc finger protein 624"/>
    <property type="match status" value="1"/>
</dbReference>
<dbReference type="FunFam" id="3.30.160.60:FF:000325">
    <property type="entry name" value="ZFP90 zinc finger protein"/>
    <property type="match status" value="1"/>
</dbReference>
<dbReference type="Gene3D" id="3.90.1580.10">
    <property type="entry name" value="paralog of FGE (formylglycine-generating enzyme)"/>
    <property type="match status" value="1"/>
</dbReference>
<evidence type="ECO:0000256" key="7">
    <source>
        <dbReference type="ARBA" id="ARBA00023015"/>
    </source>
</evidence>
<dbReference type="InterPro" id="IPR016187">
    <property type="entry name" value="CTDL_fold"/>
</dbReference>
<evidence type="ECO:0000256" key="3">
    <source>
        <dbReference type="ARBA" id="ARBA00022723"/>
    </source>
</evidence>
<evidence type="ECO:0000313" key="12">
    <source>
        <dbReference type="EMBL" id="CAH1398907.1"/>
    </source>
</evidence>
<keyword evidence="13" id="KW-1185">Reference proteome</keyword>
<dbReference type="OrthoDB" id="3437960at2759"/>
<evidence type="ECO:0000256" key="5">
    <source>
        <dbReference type="ARBA" id="ARBA00022771"/>
    </source>
</evidence>
<evidence type="ECO:0000256" key="2">
    <source>
        <dbReference type="ARBA" id="ARBA00005310"/>
    </source>
</evidence>
<dbReference type="Proteomes" id="UP001152798">
    <property type="component" value="Chromosome 4"/>
</dbReference>
<keyword evidence="9" id="KW-0804">Transcription</keyword>
<keyword evidence="10" id="KW-0539">Nucleus</keyword>
<evidence type="ECO:0000256" key="6">
    <source>
        <dbReference type="ARBA" id="ARBA00022833"/>
    </source>
</evidence>
<protein>
    <recommendedName>
        <fullName evidence="11">C2H2-type domain-containing protein</fullName>
    </recommendedName>
</protein>
<accession>A0A9P0MQF1</accession>
<dbReference type="Pfam" id="PF03781">
    <property type="entry name" value="FGE-sulfatase"/>
    <property type="match status" value="1"/>
</dbReference>
<evidence type="ECO:0000256" key="8">
    <source>
        <dbReference type="ARBA" id="ARBA00023125"/>
    </source>
</evidence>
<keyword evidence="7" id="KW-0805">Transcription regulation</keyword>
<reference evidence="12" key="1">
    <citation type="submission" date="2022-01" db="EMBL/GenBank/DDBJ databases">
        <authorList>
            <person name="King R."/>
        </authorList>
    </citation>
    <scope>NUCLEOTIDE SEQUENCE</scope>
</reference>
<dbReference type="PANTHER" id="PTHR16515:SF49">
    <property type="entry name" value="GASTRULA ZINC FINGER PROTEIN XLCGF49.1-LIKE-RELATED"/>
    <property type="match status" value="1"/>
</dbReference>
<dbReference type="InterPro" id="IPR050331">
    <property type="entry name" value="Zinc_finger"/>
</dbReference>
<feature type="domain" description="C2H2-type" evidence="11">
    <location>
        <begin position="265"/>
        <end position="285"/>
    </location>
</feature>
<dbReference type="Gene3D" id="3.30.160.60">
    <property type="entry name" value="Classic Zinc Finger"/>
    <property type="match status" value="8"/>
</dbReference>
<dbReference type="Pfam" id="PF00096">
    <property type="entry name" value="zf-C2H2"/>
    <property type="match status" value="4"/>
</dbReference>
<keyword evidence="3" id="KW-0479">Metal-binding</keyword>
<dbReference type="GO" id="GO:0005634">
    <property type="term" value="C:nucleus"/>
    <property type="evidence" value="ECO:0007669"/>
    <property type="project" value="UniProtKB-SubCell"/>
</dbReference>
<dbReference type="EMBL" id="OV725080">
    <property type="protein sequence ID" value="CAH1398907.1"/>
    <property type="molecule type" value="Genomic_DNA"/>
</dbReference>
<evidence type="ECO:0000256" key="1">
    <source>
        <dbReference type="ARBA" id="ARBA00004123"/>
    </source>
</evidence>
<gene>
    <name evidence="12" type="ORF">NEZAVI_LOCUS8465</name>
</gene>
<name>A0A9P0MQF1_NEZVI</name>
<feature type="domain" description="C2H2-type" evidence="11">
    <location>
        <begin position="129"/>
        <end position="149"/>
    </location>
</feature>
<comment type="similarity">
    <text evidence="2">Belongs to the sulfatase-modifying factor family.</text>
</comment>
<keyword evidence="8" id="KW-0238">DNA-binding</keyword>
<dbReference type="SUPFAM" id="SSF57667">
    <property type="entry name" value="beta-beta-alpha zinc fingers"/>
    <property type="match status" value="5"/>
</dbReference>
<feature type="domain" description="C2H2-type" evidence="11">
    <location>
        <begin position="377"/>
        <end position="398"/>
    </location>
</feature>
<dbReference type="GO" id="GO:0008270">
    <property type="term" value="F:zinc ion binding"/>
    <property type="evidence" value="ECO:0007669"/>
    <property type="project" value="UniProtKB-KW"/>
</dbReference>
<evidence type="ECO:0000256" key="10">
    <source>
        <dbReference type="ARBA" id="ARBA00023242"/>
    </source>
</evidence>
<organism evidence="12 13">
    <name type="scientific">Nezara viridula</name>
    <name type="common">Southern green stink bug</name>
    <name type="synonym">Cimex viridulus</name>
    <dbReference type="NCBI Taxonomy" id="85310"/>
    <lineage>
        <taxon>Eukaryota</taxon>
        <taxon>Metazoa</taxon>
        <taxon>Ecdysozoa</taxon>
        <taxon>Arthropoda</taxon>
        <taxon>Hexapoda</taxon>
        <taxon>Insecta</taxon>
        <taxon>Pterygota</taxon>
        <taxon>Neoptera</taxon>
        <taxon>Paraneoptera</taxon>
        <taxon>Hemiptera</taxon>
        <taxon>Heteroptera</taxon>
        <taxon>Panheteroptera</taxon>
        <taxon>Pentatomomorpha</taxon>
        <taxon>Pentatomoidea</taxon>
        <taxon>Pentatomidae</taxon>
        <taxon>Pentatominae</taxon>
        <taxon>Nezara</taxon>
    </lineage>
</organism>
<dbReference type="GO" id="GO:0010468">
    <property type="term" value="P:regulation of gene expression"/>
    <property type="evidence" value="ECO:0007669"/>
    <property type="project" value="TreeGrafter"/>
</dbReference>
<dbReference type="InterPro" id="IPR036236">
    <property type="entry name" value="Znf_C2H2_sf"/>
</dbReference>
<dbReference type="GO" id="GO:0003677">
    <property type="term" value="F:DNA binding"/>
    <property type="evidence" value="ECO:0007669"/>
    <property type="project" value="UniProtKB-KW"/>
</dbReference>
<comment type="subcellular location">
    <subcellularLocation>
        <location evidence="1">Nucleus</location>
    </subcellularLocation>
</comment>
<feature type="domain" description="C2H2-type" evidence="11">
    <location>
        <begin position="101"/>
        <end position="121"/>
    </location>
</feature>
<evidence type="ECO:0000313" key="13">
    <source>
        <dbReference type="Proteomes" id="UP001152798"/>
    </source>
</evidence>
<dbReference type="InterPro" id="IPR005532">
    <property type="entry name" value="SUMF_dom"/>
</dbReference>
<dbReference type="FunFam" id="3.30.160.60:FF:000016">
    <property type="entry name" value="zinc finger protein 37 homolog"/>
    <property type="match status" value="1"/>
</dbReference>
<keyword evidence="5" id="KW-0863">Zinc-finger</keyword>
<proteinExistence type="inferred from homology"/>
<dbReference type="PANTHER" id="PTHR16515">
    <property type="entry name" value="PR DOMAIN ZINC FINGER PROTEIN"/>
    <property type="match status" value="1"/>
</dbReference>
<dbReference type="InterPro" id="IPR013087">
    <property type="entry name" value="Znf_C2H2_type"/>
</dbReference>
<dbReference type="SMART" id="SM00355">
    <property type="entry name" value="ZnF_C2H2"/>
    <property type="match status" value="10"/>
</dbReference>
<feature type="domain" description="C2H2-type" evidence="11">
    <location>
        <begin position="321"/>
        <end position="341"/>
    </location>
</feature>
<dbReference type="PROSITE" id="PS00028">
    <property type="entry name" value="ZINC_FINGER_C2H2_1"/>
    <property type="match status" value="9"/>
</dbReference>
<feature type="domain" description="C2H2-type" evidence="11">
    <location>
        <begin position="170"/>
        <end position="190"/>
    </location>
</feature>
<feature type="domain" description="C2H2-type" evidence="11">
    <location>
        <begin position="237"/>
        <end position="257"/>
    </location>
</feature>
<dbReference type="Pfam" id="PF13912">
    <property type="entry name" value="zf-C2H2_6"/>
    <property type="match status" value="1"/>
</dbReference>
<evidence type="ECO:0000256" key="4">
    <source>
        <dbReference type="ARBA" id="ARBA00022737"/>
    </source>
</evidence>
<feature type="domain" description="C2H2-type" evidence="11">
    <location>
        <begin position="293"/>
        <end position="313"/>
    </location>
</feature>
<dbReference type="FunFam" id="3.30.160.60:FF:000557">
    <property type="entry name" value="zinc finger and SCAN domain-containing protein 29"/>
    <property type="match status" value="1"/>
</dbReference>